<dbReference type="NCBIfam" id="TIGR00682">
    <property type="entry name" value="lpxK"/>
    <property type="match status" value="1"/>
</dbReference>
<keyword evidence="11 13" id="KW-0443">Lipid metabolism</keyword>
<evidence type="ECO:0000256" key="6">
    <source>
        <dbReference type="ARBA" id="ARBA00022556"/>
    </source>
</evidence>
<comment type="caution">
    <text evidence="14">The sequence shown here is derived from an EMBL/GenBank/DDBJ whole genome shotgun (WGS) entry which is preliminary data.</text>
</comment>
<dbReference type="GO" id="GO:0009029">
    <property type="term" value="F:lipid-A 4'-kinase activity"/>
    <property type="evidence" value="ECO:0007669"/>
    <property type="project" value="UniProtKB-UniRule"/>
</dbReference>
<gene>
    <name evidence="13 14" type="primary">lpxK</name>
    <name evidence="14" type="ORF">L497_0533</name>
</gene>
<dbReference type="PANTHER" id="PTHR42724:SF1">
    <property type="entry name" value="TETRAACYLDISACCHARIDE 4'-KINASE, MITOCHONDRIAL-RELATED"/>
    <property type="match status" value="1"/>
</dbReference>
<evidence type="ECO:0000256" key="1">
    <source>
        <dbReference type="ARBA" id="ARBA00002274"/>
    </source>
</evidence>
<dbReference type="InterPro" id="IPR003758">
    <property type="entry name" value="LpxK"/>
</dbReference>
<organism evidence="14 15">
    <name type="scientific">Bordetella holmesii CDC-H585-BH</name>
    <dbReference type="NCBI Taxonomy" id="1331206"/>
    <lineage>
        <taxon>Bacteria</taxon>
        <taxon>Pseudomonadati</taxon>
        <taxon>Pseudomonadota</taxon>
        <taxon>Betaproteobacteria</taxon>
        <taxon>Burkholderiales</taxon>
        <taxon>Alcaligenaceae</taxon>
        <taxon>Bordetella</taxon>
    </lineage>
</organism>
<evidence type="ECO:0000256" key="2">
    <source>
        <dbReference type="ARBA" id="ARBA00004870"/>
    </source>
</evidence>
<dbReference type="EC" id="2.7.1.130" evidence="3 13"/>
<proteinExistence type="inferred from homology"/>
<dbReference type="PANTHER" id="PTHR42724">
    <property type="entry name" value="TETRAACYLDISACCHARIDE 4'-KINASE"/>
    <property type="match status" value="1"/>
</dbReference>
<accession>A0A158M672</accession>
<dbReference type="GO" id="GO:0005886">
    <property type="term" value="C:plasma membrane"/>
    <property type="evidence" value="ECO:0007669"/>
    <property type="project" value="TreeGrafter"/>
</dbReference>
<comment type="function">
    <text evidence="1 13">Transfers the gamma-phosphate of ATP to the 4'-position of a tetraacyldisaccharide 1-phosphate intermediate (termed DS-1-P) to form tetraacyldisaccharide 1,4'-bis-phosphate (lipid IVA).</text>
</comment>
<reference evidence="14 15" key="1">
    <citation type="submission" date="2014-03" db="EMBL/GenBank/DDBJ databases">
        <title>Genome sequence of Bordetella holmseii.</title>
        <authorList>
            <person name="Harvill E."/>
            <person name="Goodfield L.L."/>
            <person name="Ivanov Y."/>
            <person name="Meyer J.A."/>
            <person name="Newth C."/>
            <person name="Cassiday P."/>
            <person name="Tondella M.L."/>
            <person name="Liao P."/>
            <person name="Zimmerman J."/>
            <person name="Meert K."/>
            <person name="Wessel D."/>
            <person name="Berger J."/>
            <person name="Dean J.M."/>
            <person name="Holubkov R."/>
            <person name="Burr J."/>
            <person name="Liu T."/>
            <person name="Brinkac L.M."/>
            <person name="Sanka R."/>
            <person name="Kim M."/>
            <person name="Losada L."/>
        </authorList>
    </citation>
    <scope>NUCLEOTIDE SEQUENCE [LARGE SCALE GENOMIC DNA]</scope>
    <source>
        <strain evidence="14 15">CDC-H585-BH</strain>
    </source>
</reference>
<dbReference type="GO" id="GO:0009244">
    <property type="term" value="P:lipopolysaccharide core region biosynthetic process"/>
    <property type="evidence" value="ECO:0007669"/>
    <property type="project" value="TreeGrafter"/>
</dbReference>
<comment type="catalytic activity">
    <reaction evidence="13">
        <text>a lipid A disaccharide + ATP = a lipid IVA + ADP + H(+)</text>
        <dbReference type="Rhea" id="RHEA:67840"/>
        <dbReference type="ChEBI" id="CHEBI:15378"/>
        <dbReference type="ChEBI" id="CHEBI:30616"/>
        <dbReference type="ChEBI" id="CHEBI:176343"/>
        <dbReference type="ChEBI" id="CHEBI:176425"/>
        <dbReference type="ChEBI" id="CHEBI:456216"/>
        <dbReference type="EC" id="2.7.1.130"/>
    </reaction>
</comment>
<evidence type="ECO:0000256" key="3">
    <source>
        <dbReference type="ARBA" id="ARBA00012071"/>
    </source>
</evidence>
<dbReference type="Pfam" id="PF02606">
    <property type="entry name" value="LpxK"/>
    <property type="match status" value="1"/>
</dbReference>
<dbReference type="InterPro" id="IPR027417">
    <property type="entry name" value="P-loop_NTPase"/>
</dbReference>
<dbReference type="STRING" id="35814.BBB42_05990"/>
<dbReference type="SUPFAM" id="SSF52540">
    <property type="entry name" value="P-loop containing nucleoside triphosphate hydrolases"/>
    <property type="match status" value="1"/>
</dbReference>
<evidence type="ECO:0000313" key="14">
    <source>
        <dbReference type="EMBL" id="KAK90929.1"/>
    </source>
</evidence>
<dbReference type="UniPathway" id="UPA00359">
    <property type="reaction ID" value="UER00482"/>
</dbReference>
<evidence type="ECO:0000256" key="8">
    <source>
        <dbReference type="ARBA" id="ARBA00022741"/>
    </source>
</evidence>
<evidence type="ECO:0000256" key="9">
    <source>
        <dbReference type="ARBA" id="ARBA00022777"/>
    </source>
</evidence>
<dbReference type="GO" id="GO:0005524">
    <property type="term" value="F:ATP binding"/>
    <property type="evidence" value="ECO:0007669"/>
    <property type="project" value="UniProtKB-UniRule"/>
</dbReference>
<dbReference type="PATRIC" id="fig|1331206.3.peg.1845"/>
<dbReference type="EMBL" id="JFZZ01000067">
    <property type="protein sequence ID" value="KAK90929.1"/>
    <property type="molecule type" value="Genomic_DNA"/>
</dbReference>
<keyword evidence="10 13" id="KW-0067">ATP-binding</keyword>
<dbReference type="HAMAP" id="MF_00409">
    <property type="entry name" value="LpxK"/>
    <property type="match status" value="1"/>
</dbReference>
<evidence type="ECO:0000256" key="11">
    <source>
        <dbReference type="ARBA" id="ARBA00023098"/>
    </source>
</evidence>
<evidence type="ECO:0000256" key="4">
    <source>
        <dbReference type="ARBA" id="ARBA00016436"/>
    </source>
</evidence>
<evidence type="ECO:0000256" key="12">
    <source>
        <dbReference type="ARBA" id="ARBA00029757"/>
    </source>
</evidence>
<keyword evidence="9 13" id="KW-0418">Kinase</keyword>
<dbReference type="AlphaFoldDB" id="A0A158M672"/>
<dbReference type="GO" id="GO:0009245">
    <property type="term" value="P:lipid A biosynthetic process"/>
    <property type="evidence" value="ECO:0007669"/>
    <property type="project" value="UniProtKB-UniRule"/>
</dbReference>
<keyword evidence="5 13" id="KW-0444">Lipid biosynthesis</keyword>
<name>A0A158M672_9BORD</name>
<keyword evidence="6 13" id="KW-0441">Lipid A biosynthesis</keyword>
<keyword evidence="8 13" id="KW-0547">Nucleotide-binding</keyword>
<evidence type="ECO:0000313" key="15">
    <source>
        <dbReference type="Proteomes" id="UP000026682"/>
    </source>
</evidence>
<evidence type="ECO:0000256" key="5">
    <source>
        <dbReference type="ARBA" id="ARBA00022516"/>
    </source>
</evidence>
<evidence type="ECO:0000256" key="13">
    <source>
        <dbReference type="HAMAP-Rule" id="MF_00409"/>
    </source>
</evidence>
<keyword evidence="7 13" id="KW-0808">Transferase</keyword>
<protein>
    <recommendedName>
        <fullName evidence="4 13">Tetraacyldisaccharide 4'-kinase</fullName>
        <ecNumber evidence="3 13">2.7.1.130</ecNumber>
    </recommendedName>
    <alternativeName>
        <fullName evidence="12 13">Lipid A 4'-kinase</fullName>
    </alternativeName>
</protein>
<feature type="binding site" evidence="13">
    <location>
        <begin position="59"/>
        <end position="66"/>
    </location>
    <ligand>
        <name>ATP</name>
        <dbReference type="ChEBI" id="CHEBI:30616"/>
    </ligand>
</feature>
<dbReference type="Proteomes" id="UP000026682">
    <property type="component" value="Unassembled WGS sequence"/>
</dbReference>
<evidence type="ECO:0000256" key="7">
    <source>
        <dbReference type="ARBA" id="ARBA00022679"/>
    </source>
</evidence>
<comment type="similarity">
    <text evidence="13">Belongs to the LpxK family.</text>
</comment>
<sequence>MLHRFVQRQWRHGGWLAALMRPLSALAAIVVRRRRQAYQTGPRTGWRAPVPVIVIGNIYVGGTGKTPVVMAVLQGLRDRGYTPGMVSRGYGVRIDGPPRVGQGELSPAAFGDEPTLIAAVTGAAVAVHPRRADAAQALLAAHPEIDVIVADDGLQHLALARDIEIVVQDERGCGNGLLLPAGPLREPASRLATVDAVITNMNTGPARAPDQTAAPQWAMWLEPEDARRVSDGLRRPLSAFTGQTVAAAAGIGNPDRFFRTLESAGLVPTPRLALPDHYDYAHSPFGDLHADAIFITTKDAVKCARFNDPRLWAVQVRARFSGPDFLDWLAARLQALPAR</sequence>
<comment type="pathway">
    <text evidence="2 13">Glycolipid biosynthesis; lipid IV(A) biosynthesis; lipid IV(A) from (3R)-3-hydroxytetradecanoyl-[acyl-carrier-protein] and UDP-N-acetyl-alpha-D-glucosamine: step 6/6.</text>
</comment>
<evidence type="ECO:0000256" key="10">
    <source>
        <dbReference type="ARBA" id="ARBA00022840"/>
    </source>
</evidence>